<dbReference type="Proteomes" id="UP000198253">
    <property type="component" value="Chromosome I"/>
</dbReference>
<name>A0A1C4Z8N9_MICEC</name>
<dbReference type="AlphaFoldDB" id="A0A1C4Z8N9"/>
<dbReference type="Gene3D" id="2.30.30.40">
    <property type="entry name" value="SH3 Domains"/>
    <property type="match status" value="1"/>
</dbReference>
<feature type="chain" id="PRO_5008709958" evidence="1">
    <location>
        <begin position="39"/>
        <end position="133"/>
    </location>
</feature>
<evidence type="ECO:0000313" key="3">
    <source>
        <dbReference type="Proteomes" id="UP000198253"/>
    </source>
</evidence>
<evidence type="ECO:0000313" key="2">
    <source>
        <dbReference type="EMBL" id="SCF29071.1"/>
    </source>
</evidence>
<dbReference type="RefSeq" id="WP_197701627.1">
    <property type="nucleotide sequence ID" value="NZ_LT607413.1"/>
</dbReference>
<proteinExistence type="predicted"/>
<organism evidence="2 3">
    <name type="scientific">Micromonospora echinospora</name>
    <name type="common">Micromonospora purpurea</name>
    <dbReference type="NCBI Taxonomy" id="1877"/>
    <lineage>
        <taxon>Bacteria</taxon>
        <taxon>Bacillati</taxon>
        <taxon>Actinomycetota</taxon>
        <taxon>Actinomycetes</taxon>
        <taxon>Micromonosporales</taxon>
        <taxon>Micromonosporaceae</taxon>
        <taxon>Micromonospora</taxon>
    </lineage>
</organism>
<protein>
    <submittedName>
        <fullName evidence="2">SH3 domain-containing protein</fullName>
    </submittedName>
</protein>
<evidence type="ECO:0000256" key="1">
    <source>
        <dbReference type="SAM" id="SignalP"/>
    </source>
</evidence>
<gene>
    <name evidence="2" type="ORF">GA0070618_4882</name>
</gene>
<keyword evidence="1" id="KW-0732">Signal</keyword>
<dbReference type="EMBL" id="LT607413">
    <property type="protein sequence ID" value="SCF29071.1"/>
    <property type="molecule type" value="Genomic_DNA"/>
</dbReference>
<accession>A0A1C4Z8N9</accession>
<feature type="signal peptide" evidence="1">
    <location>
        <begin position="1"/>
        <end position="38"/>
    </location>
</feature>
<reference evidence="3" key="1">
    <citation type="submission" date="2016-06" db="EMBL/GenBank/DDBJ databases">
        <authorList>
            <person name="Varghese N."/>
            <person name="Submissions Spin"/>
        </authorList>
    </citation>
    <scope>NUCLEOTIDE SEQUENCE [LARGE SCALE GENOMIC DNA]</scope>
    <source>
        <strain evidence="3">DSM 43816</strain>
    </source>
</reference>
<dbReference type="InParanoid" id="A0A1C4Z8N9"/>
<keyword evidence="3" id="KW-1185">Reference proteome</keyword>
<sequence length="133" mass="13981">MSIKALIAGLSPKRLASIGVVTATVLAATLALPSPAQADAFRCGSAGSDPRAWCAYIKNVGSAGLNARSGPGTGYPVVAVYANGQMVEVDCWAYGTSVNGYNIWSKLYTPSRVTWVSDYYLTTGIVQNYVHPC</sequence>